<reference evidence="1 2" key="1">
    <citation type="journal article" date="2013" name="Proc. Natl. Acad. Sci. U.S.A.">
        <title>Twelve previously unknown phage genera are ubiquitous in global oceans.</title>
        <authorList>
            <person name="Holmfeldt K."/>
            <person name="Solonenko N."/>
            <person name="Shah M."/>
            <person name="Corrier K."/>
            <person name="Riemann L."/>
            <person name="Verberkmoes N.C."/>
            <person name="Sullivan M.B."/>
        </authorList>
    </citation>
    <scope>NUCLEOTIDE SEQUENCE [LARGE SCALE GENOMIC DNA]</scope>
    <source>
        <strain evidence="1">Phi14:2</strain>
    </source>
</reference>
<dbReference type="Pfam" id="PF24228">
    <property type="entry name" value="CrAss_Ring_1"/>
    <property type="match status" value="1"/>
</dbReference>
<accession>S0A0R5</accession>
<organism evidence="1 2">
    <name type="scientific">Cellulophaga phage phi14:2</name>
    <dbReference type="NCBI Taxonomy" id="1327990"/>
    <lineage>
        <taxon>Viruses</taxon>
        <taxon>Duplodnaviria</taxon>
        <taxon>Heunggongvirae</taxon>
        <taxon>Uroviricota</taxon>
        <taxon>Caudoviricetes</taxon>
        <taxon>Crassvirales</taxon>
        <taxon>Steigviridae</taxon>
        <taxon>Asinivirinae</taxon>
        <taxon>Akihdevirus</taxon>
        <taxon>Akihdevirus balticus</taxon>
    </lineage>
</organism>
<evidence type="ECO:0000313" key="2">
    <source>
        <dbReference type="Proteomes" id="UP000014725"/>
    </source>
</evidence>
<name>S0A0R5_9CAUD</name>
<sequence>MTNGKFISFHRVLYRAMRHPNASDLTEEQAAEYAYELIRLLGIPLSFNEKTQYSVIKDNRVKLPDDIIYLRGIRYSVDKGDTNQVNWLPVKYTGNIYQSSFHCPDYLDNNCPDDITYTINNNYAFLSESDGAIEIAYRGLVLDEDGYPMIPDNQPFEDALYYYILKEYFFPLLGMSKITQYYYNKIEQEYAWAAGKVQSFMVLSGMDHWESTMNGIRRLIQPQNLADDGYQRLHKQERLKKRF</sequence>
<dbReference type="Proteomes" id="UP000014725">
    <property type="component" value="Segment"/>
</dbReference>
<evidence type="ECO:0000313" key="1">
    <source>
        <dbReference type="EMBL" id="AGO48961.1"/>
    </source>
</evidence>
<dbReference type="GeneID" id="16797415"/>
<dbReference type="KEGG" id="vg:16797415"/>
<protein>
    <submittedName>
        <fullName evidence="1">Structural protein</fullName>
    </submittedName>
</protein>
<gene>
    <name evidence="1" type="ORF">Phi14:2_gp083</name>
</gene>
<proteinExistence type="predicted"/>
<dbReference type="EMBL" id="KC821624">
    <property type="protein sequence ID" value="AGO48961.1"/>
    <property type="molecule type" value="Genomic_DNA"/>
</dbReference>
<reference evidence="2" key="2">
    <citation type="submission" date="2013-03" db="EMBL/GenBank/DDBJ databases">
        <title>The Cellulophaga phages: a novel, diverse, and globally ubiquitous model system.</title>
        <authorList>
            <person name="Holmfeldt K."/>
            <person name="Solonenko N."/>
            <person name="Shah M."/>
            <person name="Corrier K."/>
            <person name="Riemann L."/>
            <person name="VerBerkmoes N.C."/>
            <person name="Sullivan M.B."/>
        </authorList>
    </citation>
    <scope>NUCLEOTIDE SEQUENCE [LARGE SCALE GENOMIC DNA]</scope>
</reference>
<dbReference type="InterPro" id="IPR057118">
    <property type="entry name" value="R1-like"/>
</dbReference>
<keyword evidence="2" id="KW-1185">Reference proteome</keyword>